<evidence type="ECO:0000313" key="2">
    <source>
        <dbReference type="EMBL" id="RGP53710.1"/>
    </source>
</evidence>
<proteinExistence type="predicted"/>
<name>A0A395R0N4_9PSED</name>
<dbReference type="Proteomes" id="UP000265411">
    <property type="component" value="Unassembled WGS sequence"/>
</dbReference>
<keyword evidence="3" id="KW-1185">Reference proteome</keyword>
<dbReference type="EMBL" id="LMAZ01000005">
    <property type="protein sequence ID" value="RGP53710.1"/>
    <property type="molecule type" value="Genomic_DNA"/>
</dbReference>
<protein>
    <submittedName>
        <fullName evidence="2">Serine/threonine protein phosphatase</fullName>
    </submittedName>
</protein>
<gene>
    <name evidence="2" type="ORF">ASB58_15200</name>
</gene>
<evidence type="ECO:0000313" key="3">
    <source>
        <dbReference type="Proteomes" id="UP000265411"/>
    </source>
</evidence>
<reference evidence="2 3" key="1">
    <citation type="journal article" date="2018" name="Syst. Appl. Microbiol.">
        <title>Pseudomonas gallaeciensis sp. nov., isolated from crude-oil-contaminated intertidal sand samples after the Prestige oil spill.</title>
        <authorList>
            <person name="Mulet M."/>
            <person name="Sanchez D."/>
            <person name="Rodriguez A.C."/>
            <person name="Nogales B."/>
            <person name="Bosch R."/>
            <person name="Busquets A."/>
            <person name="Gomila M."/>
            <person name="Lalucat J."/>
            <person name="Garcia-Valdes E."/>
        </authorList>
    </citation>
    <scope>NUCLEOTIDE SEQUENCE [LARGE SCALE GENOMIC DNA]</scope>
    <source>
        <strain evidence="2 3">V113</strain>
    </source>
</reference>
<feature type="domain" description="Calcineurin-like phosphoesterase" evidence="1">
    <location>
        <begin position="45"/>
        <end position="246"/>
    </location>
</feature>
<accession>A0A395R0N4</accession>
<dbReference type="SUPFAM" id="SSF56300">
    <property type="entry name" value="Metallo-dependent phosphatases"/>
    <property type="match status" value="1"/>
</dbReference>
<evidence type="ECO:0000259" key="1">
    <source>
        <dbReference type="Pfam" id="PF00149"/>
    </source>
</evidence>
<dbReference type="AlphaFoldDB" id="A0A395R0N4"/>
<comment type="caution">
    <text evidence="2">The sequence shown here is derived from an EMBL/GenBank/DDBJ whole genome shotgun (WGS) entry which is preliminary data.</text>
</comment>
<dbReference type="InterPro" id="IPR004843">
    <property type="entry name" value="Calcineurin-like_PHP"/>
</dbReference>
<dbReference type="Gene3D" id="3.60.21.10">
    <property type="match status" value="1"/>
</dbReference>
<dbReference type="Pfam" id="PF00149">
    <property type="entry name" value="Metallophos"/>
    <property type="match status" value="1"/>
</dbReference>
<dbReference type="RefSeq" id="WP_202974644.1">
    <property type="nucleotide sequence ID" value="NZ_LMAZ01000005.1"/>
</dbReference>
<sequence length="640" mass="70307">MSIRTGVFALLAGGLLTGCLSSSSDSSDDNPAQPVPTPPEAQALKIGLIPDTQGGGQNASIMPMRALMEFYREQDVDLLLIVGDLSEEATPAEYAQWRSVVDDYREDFVMLPLQGNHDIKGTDQDWYDNVSDLIPADAIQMAGQQDKNYALVRDNVLIVVVSYGQIPYAYDFVREMIETHRGQVDHIIVTSHNTMVGARYGNIRERAVEAYDTSASDQAFLLVHEDYRQLFAENDVLYVAGHEHQYLRSLVSGYYGGHYTELVSGNASYKGYDSRFGESELIQNVVMTKINDGSNGSLDVNASILTFTGNLVDYRSYYETHTIFSNEDGMRELAEPEWKLIDRFTRTTDRCDKIVFPSSIPEGNQLNMTHDKSYRTSPCTSASGFTARILDGENRIFNRYDTRTRTTNVEPGVSTAQSNTALAARYYRWLHIPHASYNPNLNNSQRVRLINAGTPDEEVQIRETTIDLKKQVSLSWTAAQQGSVSDVLIVSGIQGQDGTYVGARGATKNLATDVGFAGSYGDGSELGKQPVTLPAGRVNSNWVLDDDARGDDFVLQFNLPADADPATLNLARWDAVAEAWVAVAPASCLSNVAYDSSYLDSLPAGVAAECPTAAGLVDVGVPHIWARLDQEGAYALITRE</sequence>
<organism evidence="2 3">
    <name type="scientific">Pseudomonas abyssi</name>
    <dbReference type="NCBI Taxonomy" id="170540"/>
    <lineage>
        <taxon>Bacteria</taxon>
        <taxon>Pseudomonadati</taxon>
        <taxon>Pseudomonadota</taxon>
        <taxon>Gammaproteobacteria</taxon>
        <taxon>Pseudomonadales</taxon>
        <taxon>Pseudomonadaceae</taxon>
        <taxon>Pseudomonas</taxon>
    </lineage>
</organism>
<dbReference type="PROSITE" id="PS51257">
    <property type="entry name" value="PROKAR_LIPOPROTEIN"/>
    <property type="match status" value="1"/>
</dbReference>
<dbReference type="GO" id="GO:0016787">
    <property type="term" value="F:hydrolase activity"/>
    <property type="evidence" value="ECO:0007669"/>
    <property type="project" value="InterPro"/>
</dbReference>
<dbReference type="InterPro" id="IPR029052">
    <property type="entry name" value="Metallo-depent_PP-like"/>
</dbReference>